<dbReference type="AlphaFoldDB" id="A0A1Q5TCC7"/>
<dbReference type="OrthoDB" id="2130367at2759"/>
<evidence type="ECO:0000256" key="9">
    <source>
        <dbReference type="ARBA" id="ARBA00023277"/>
    </source>
</evidence>
<evidence type="ECO:0000256" key="3">
    <source>
        <dbReference type="ARBA" id="ARBA00010418"/>
    </source>
</evidence>
<comment type="subcellular location">
    <subcellularLocation>
        <location evidence="2">Secreted</location>
    </subcellularLocation>
</comment>
<dbReference type="Pfam" id="PF14683">
    <property type="entry name" value="CBM-like"/>
    <property type="match status" value="1"/>
</dbReference>
<evidence type="ECO:0000259" key="13">
    <source>
        <dbReference type="Pfam" id="PF14686"/>
    </source>
</evidence>
<evidence type="ECO:0000256" key="5">
    <source>
        <dbReference type="ARBA" id="ARBA00022525"/>
    </source>
</evidence>
<dbReference type="Proteomes" id="UP000186955">
    <property type="component" value="Unassembled WGS sequence"/>
</dbReference>
<evidence type="ECO:0000256" key="10">
    <source>
        <dbReference type="ARBA" id="ARBA00023326"/>
    </source>
</evidence>
<evidence type="ECO:0000259" key="12">
    <source>
        <dbReference type="Pfam" id="PF14683"/>
    </source>
</evidence>
<dbReference type="InterPro" id="IPR013784">
    <property type="entry name" value="Carb-bd-like_fold"/>
</dbReference>
<keyword evidence="6 11" id="KW-0732">Signal</keyword>
<dbReference type="CDD" id="cd10316">
    <property type="entry name" value="RGL4_M"/>
    <property type="match status" value="1"/>
</dbReference>
<dbReference type="Pfam" id="PF14686">
    <property type="entry name" value="fn3_3"/>
    <property type="match status" value="1"/>
</dbReference>
<reference evidence="14 15" key="1">
    <citation type="submission" date="2016-10" db="EMBL/GenBank/DDBJ databases">
        <title>Genome sequence of the ascomycete fungus Penicillium subrubescens.</title>
        <authorList>
            <person name="De Vries R.P."/>
            <person name="Peng M."/>
            <person name="Dilokpimol A."/>
            <person name="Hilden K."/>
            <person name="Makela M.R."/>
            <person name="Grigoriev I."/>
            <person name="Riley R."/>
            <person name="Granchi Z."/>
        </authorList>
    </citation>
    <scope>NUCLEOTIDE SEQUENCE [LARGE SCALE GENOMIC DNA]</scope>
    <source>
        <strain evidence="14 15">CBS 132785</strain>
    </source>
</reference>
<dbReference type="GO" id="GO:0000272">
    <property type="term" value="P:polysaccharide catabolic process"/>
    <property type="evidence" value="ECO:0007669"/>
    <property type="project" value="UniProtKB-KW"/>
</dbReference>
<organism evidence="14 15">
    <name type="scientific">Penicillium subrubescens</name>
    <dbReference type="NCBI Taxonomy" id="1316194"/>
    <lineage>
        <taxon>Eukaryota</taxon>
        <taxon>Fungi</taxon>
        <taxon>Dikarya</taxon>
        <taxon>Ascomycota</taxon>
        <taxon>Pezizomycotina</taxon>
        <taxon>Eurotiomycetes</taxon>
        <taxon>Eurotiomycetidae</taxon>
        <taxon>Eurotiales</taxon>
        <taxon>Aspergillaceae</taxon>
        <taxon>Penicillium</taxon>
    </lineage>
</organism>
<evidence type="ECO:0000256" key="7">
    <source>
        <dbReference type="ARBA" id="ARBA00023180"/>
    </source>
</evidence>
<protein>
    <recommendedName>
        <fullName evidence="4">rhamnogalacturonan endolyase</fullName>
        <ecNumber evidence="4">4.2.2.23</ecNumber>
    </recommendedName>
</protein>
<proteinExistence type="inferred from homology"/>
<dbReference type="GO" id="GO:0005576">
    <property type="term" value="C:extracellular region"/>
    <property type="evidence" value="ECO:0007669"/>
    <property type="project" value="UniProtKB-SubCell"/>
</dbReference>
<comment type="caution">
    <text evidence="14">The sequence shown here is derived from an EMBL/GenBank/DDBJ whole genome shotgun (WGS) entry which is preliminary data.</text>
</comment>
<accession>A0A1Q5TCC7</accession>
<dbReference type="InterPro" id="IPR008979">
    <property type="entry name" value="Galactose-bd-like_sf"/>
</dbReference>
<dbReference type="SUPFAM" id="SSF49785">
    <property type="entry name" value="Galactose-binding domain-like"/>
    <property type="match status" value="1"/>
</dbReference>
<feature type="signal peptide" evidence="11">
    <location>
        <begin position="1"/>
        <end position="17"/>
    </location>
</feature>
<dbReference type="EMBL" id="MNBE01000683">
    <property type="protein sequence ID" value="OKO97876.1"/>
    <property type="molecule type" value="Genomic_DNA"/>
</dbReference>
<dbReference type="InterPro" id="IPR029413">
    <property type="entry name" value="RG-lyase_II"/>
</dbReference>
<feature type="domain" description="Rhamnogalacturonan lyase" evidence="13">
    <location>
        <begin position="355"/>
        <end position="432"/>
    </location>
</feature>
<keyword evidence="10" id="KW-0624">Polysaccharide degradation</keyword>
<dbReference type="PANTHER" id="PTHR32018">
    <property type="entry name" value="RHAMNOGALACTURONATE LYASE FAMILY PROTEIN"/>
    <property type="match status" value="1"/>
</dbReference>
<dbReference type="EC" id="4.2.2.23" evidence="4"/>
<evidence type="ECO:0000256" key="2">
    <source>
        <dbReference type="ARBA" id="ARBA00004613"/>
    </source>
</evidence>
<keyword evidence="5" id="KW-0964">Secreted</keyword>
<dbReference type="Gene3D" id="2.60.120.260">
    <property type="entry name" value="Galactose-binding domain-like"/>
    <property type="match status" value="1"/>
</dbReference>
<evidence type="ECO:0000313" key="14">
    <source>
        <dbReference type="EMBL" id="OKO97876.1"/>
    </source>
</evidence>
<dbReference type="Gene3D" id="2.70.98.10">
    <property type="match status" value="1"/>
</dbReference>
<keyword evidence="7" id="KW-0325">Glycoprotein</keyword>
<evidence type="ECO:0000256" key="11">
    <source>
        <dbReference type="SAM" id="SignalP"/>
    </source>
</evidence>
<dbReference type="Gene3D" id="2.60.40.1120">
    <property type="entry name" value="Carboxypeptidase-like, regulatory domain"/>
    <property type="match status" value="1"/>
</dbReference>
<dbReference type="InterPro" id="IPR029411">
    <property type="entry name" value="RG-lyase_III"/>
</dbReference>
<sequence length="661" mass="73244">MAAFLTFLVTGVSLVSAALQVSQNDTTITVANDRLTAVLRRSAGQIVDLSLDGQDLLGPQSGSTGIGPYLDCYCIPSGFYTAGATTPSTEVVQGVDSTGTKYAGVILTDTYTPTGQQFQQYWFLRDGETGLHMFSRLSYHNETTPFLRNLQELRTLFRPNTALWTHLTSSEVQTAPLPSKNAVSHEVVVQDATWTFNNTPTDAYYTQFSDYFTKYTFSNPWRNNSVHGLYADGSNSSGTTYGAWLVMNTKDTYYGGPIHSDLTVDGIVYNYLVSNHHGEGTPNITNGFDRTFGPQFYLFNGGKGSKSSLNELRAEALELANPSWNAAFYDSIAKHVVGYVPSGQRGRVRGTVKLPRGAIRPIAILTANGVYHQDNSAVPDAYQYWVDIESDGSFTLDRVKEGEYRLTIYAEGIFGDYVRDGIVVRGGKSTTVRDSWEEESAGTEVWRLGIPDKSSGEFRHGHAKDTTHPLQPPEYLIYWGAYDWTKDFPDGINYTIGKSDPAVDLNTVHWSVFGPTPSNAHVEYNTTHDWNIHFKLDAKQLRQRKTATLTVQLAGAKTAAGNTDVWNPKETYNNLSLESYINEHSNPLTLVIGFNQSSSCIVRSAVSCYQVSSRMSFPASWLHEGDNLLRLHLPYNATDTETAILPGTVYVQYDALRLEVK</sequence>
<evidence type="ECO:0000256" key="4">
    <source>
        <dbReference type="ARBA" id="ARBA00012437"/>
    </source>
</evidence>
<dbReference type="InterPro" id="IPR014718">
    <property type="entry name" value="GH-type_carb-bd"/>
</dbReference>
<name>A0A1Q5TCC7_9EURO</name>
<evidence type="ECO:0000256" key="8">
    <source>
        <dbReference type="ARBA" id="ARBA00023239"/>
    </source>
</evidence>
<evidence type="ECO:0000313" key="15">
    <source>
        <dbReference type="Proteomes" id="UP000186955"/>
    </source>
</evidence>
<dbReference type="GO" id="GO:0102210">
    <property type="term" value="F:rhamnogalacturonan endolyase activity"/>
    <property type="evidence" value="ECO:0007669"/>
    <property type="project" value="UniProtKB-EC"/>
</dbReference>
<dbReference type="STRING" id="1316194.A0A1Q5TCC7"/>
<dbReference type="SUPFAM" id="SSF49452">
    <property type="entry name" value="Starch-binding domain-like"/>
    <property type="match status" value="1"/>
</dbReference>
<gene>
    <name evidence="14" type="ORF">PENSUB_9802</name>
</gene>
<dbReference type="InterPro" id="IPR051850">
    <property type="entry name" value="Polysacch_Lyase_4"/>
</dbReference>
<comment type="catalytic activity">
    <reaction evidence="1">
        <text>Endotype eliminative cleavage of L-alpha-rhamnopyranosyl-(1-&gt;4)-alpha-D-galactopyranosyluronic acid bonds of rhamnogalacturonan I domains in ramified hairy regions of pectin leaving L-rhamnopyranose at the reducing end and 4-deoxy-4,5-unsaturated D-galactopyranosyluronic acid at the non-reducing end.</text>
        <dbReference type="EC" id="4.2.2.23"/>
    </reaction>
</comment>
<comment type="similarity">
    <text evidence="3">Belongs to the polysaccharide lyase 4 family.</text>
</comment>
<dbReference type="PANTHER" id="PTHR32018:SF9">
    <property type="entry name" value="RHAMNOGALACTURONATE LYASE B"/>
    <property type="match status" value="1"/>
</dbReference>
<evidence type="ECO:0000256" key="1">
    <source>
        <dbReference type="ARBA" id="ARBA00001324"/>
    </source>
</evidence>
<dbReference type="CDD" id="cd10317">
    <property type="entry name" value="RGL4_C"/>
    <property type="match status" value="1"/>
</dbReference>
<keyword evidence="15" id="KW-1185">Reference proteome</keyword>
<feature type="chain" id="PRO_5012908676" description="rhamnogalacturonan endolyase" evidence="11">
    <location>
        <begin position="18"/>
        <end position="661"/>
    </location>
</feature>
<feature type="domain" description="Rhamnogalacturonan lyase" evidence="12">
    <location>
        <begin position="445"/>
        <end position="658"/>
    </location>
</feature>
<dbReference type="SUPFAM" id="SSF74650">
    <property type="entry name" value="Galactose mutarotase-like"/>
    <property type="match status" value="1"/>
</dbReference>
<dbReference type="InterPro" id="IPR011013">
    <property type="entry name" value="Gal_mutarotase_sf_dom"/>
</dbReference>
<keyword evidence="9" id="KW-0119">Carbohydrate metabolism</keyword>
<evidence type="ECO:0000256" key="6">
    <source>
        <dbReference type="ARBA" id="ARBA00022729"/>
    </source>
</evidence>
<dbReference type="GO" id="GO:0030246">
    <property type="term" value="F:carbohydrate binding"/>
    <property type="evidence" value="ECO:0007669"/>
    <property type="project" value="InterPro"/>
</dbReference>
<dbReference type="CDD" id="cd10320">
    <property type="entry name" value="RGL4_N"/>
    <property type="match status" value="1"/>
</dbReference>
<keyword evidence="8" id="KW-0456">Lyase</keyword>